<feature type="transmembrane region" description="Helical" evidence="8">
    <location>
        <begin position="47"/>
        <end position="66"/>
    </location>
</feature>
<feature type="transmembrane region" description="Helical" evidence="8">
    <location>
        <begin position="78"/>
        <end position="101"/>
    </location>
</feature>
<evidence type="ECO:0000256" key="4">
    <source>
        <dbReference type="ARBA" id="ARBA00022448"/>
    </source>
</evidence>
<dbReference type="PANTHER" id="PTHR23504">
    <property type="entry name" value="MAJOR FACILITATOR SUPERFAMILY DOMAIN-CONTAINING PROTEIN 10"/>
    <property type="match status" value="1"/>
</dbReference>
<dbReference type="PANTHER" id="PTHR23504:SF15">
    <property type="entry name" value="MAJOR FACILITATOR SUPERFAMILY (MFS) PROFILE DOMAIN-CONTAINING PROTEIN"/>
    <property type="match status" value="1"/>
</dbReference>
<gene>
    <name evidence="10" type="primary">tetA</name>
    <name evidence="10" type="ORF">GCM10011395_24590</name>
</gene>
<keyword evidence="7 8" id="KW-0472">Membrane</keyword>
<name>A0ABQ1H096_9SPHN</name>
<feature type="transmembrane region" description="Helical" evidence="8">
    <location>
        <begin position="252"/>
        <end position="271"/>
    </location>
</feature>
<comment type="subcellular location">
    <subcellularLocation>
        <location evidence="2">Membrane</location>
        <topology evidence="2">Multi-pass membrane protein</topology>
    </subcellularLocation>
</comment>
<evidence type="ECO:0000313" key="11">
    <source>
        <dbReference type="Proteomes" id="UP000618591"/>
    </source>
</evidence>
<protein>
    <submittedName>
        <fullName evidence="10">Tetracycline resistance MFS efflux pump</fullName>
    </submittedName>
</protein>
<dbReference type="PROSITE" id="PS50850">
    <property type="entry name" value="MFS"/>
    <property type="match status" value="1"/>
</dbReference>
<evidence type="ECO:0000256" key="2">
    <source>
        <dbReference type="ARBA" id="ARBA00004141"/>
    </source>
</evidence>
<dbReference type="InterPro" id="IPR020846">
    <property type="entry name" value="MFS_dom"/>
</dbReference>
<dbReference type="SUPFAM" id="SSF103473">
    <property type="entry name" value="MFS general substrate transporter"/>
    <property type="match status" value="1"/>
</dbReference>
<feature type="domain" description="Major facilitator superfamily (MFS) profile" evidence="9">
    <location>
        <begin position="7"/>
        <end position="398"/>
    </location>
</feature>
<feature type="transmembrane region" description="Helical" evidence="8">
    <location>
        <begin position="7"/>
        <end position="27"/>
    </location>
</feature>
<dbReference type="EMBL" id="BMDW01000015">
    <property type="protein sequence ID" value="GGA53336.1"/>
    <property type="molecule type" value="Genomic_DNA"/>
</dbReference>
<feature type="transmembrane region" description="Helical" evidence="8">
    <location>
        <begin position="219"/>
        <end position="240"/>
    </location>
</feature>
<proteinExistence type="inferred from homology"/>
<dbReference type="PRINTS" id="PR01035">
    <property type="entry name" value="TCRTETA"/>
</dbReference>
<dbReference type="InterPro" id="IPR005829">
    <property type="entry name" value="Sugar_transporter_CS"/>
</dbReference>
<reference evidence="11" key="1">
    <citation type="journal article" date="2019" name="Int. J. Syst. Evol. Microbiol.">
        <title>The Global Catalogue of Microorganisms (GCM) 10K type strain sequencing project: providing services to taxonomists for standard genome sequencing and annotation.</title>
        <authorList>
            <consortium name="The Broad Institute Genomics Platform"/>
            <consortium name="The Broad Institute Genome Sequencing Center for Infectious Disease"/>
            <person name="Wu L."/>
            <person name="Ma J."/>
        </authorList>
    </citation>
    <scope>NUCLEOTIDE SEQUENCE [LARGE SCALE GENOMIC DNA]</scope>
    <source>
        <strain evidence="11">CGMCC 1.10106</strain>
    </source>
</reference>
<dbReference type="Proteomes" id="UP000618591">
    <property type="component" value="Unassembled WGS sequence"/>
</dbReference>
<evidence type="ECO:0000256" key="7">
    <source>
        <dbReference type="ARBA" id="ARBA00023136"/>
    </source>
</evidence>
<evidence type="ECO:0000256" key="1">
    <source>
        <dbReference type="ARBA" id="ARBA00003279"/>
    </source>
</evidence>
<dbReference type="Pfam" id="PF07690">
    <property type="entry name" value="MFS_1"/>
    <property type="match status" value="1"/>
</dbReference>
<dbReference type="InterPro" id="IPR036259">
    <property type="entry name" value="MFS_trans_sf"/>
</dbReference>
<keyword evidence="4" id="KW-0813">Transport</keyword>
<evidence type="ECO:0000256" key="6">
    <source>
        <dbReference type="ARBA" id="ARBA00022989"/>
    </source>
</evidence>
<evidence type="ECO:0000256" key="5">
    <source>
        <dbReference type="ARBA" id="ARBA00022692"/>
    </source>
</evidence>
<organism evidence="10 11">
    <name type="scientific">Sphingomonas psychrolutea</name>
    <dbReference type="NCBI Taxonomy" id="1259676"/>
    <lineage>
        <taxon>Bacteria</taxon>
        <taxon>Pseudomonadati</taxon>
        <taxon>Pseudomonadota</taxon>
        <taxon>Alphaproteobacteria</taxon>
        <taxon>Sphingomonadales</taxon>
        <taxon>Sphingomonadaceae</taxon>
        <taxon>Sphingomonas</taxon>
    </lineage>
</organism>
<evidence type="ECO:0000256" key="3">
    <source>
        <dbReference type="ARBA" id="ARBA00007520"/>
    </source>
</evidence>
<feature type="transmembrane region" description="Helical" evidence="8">
    <location>
        <begin position="371"/>
        <end position="395"/>
    </location>
</feature>
<dbReference type="InterPro" id="IPR001958">
    <property type="entry name" value="Tet-R_TetA/multi-R_MdtG-like"/>
</dbReference>
<dbReference type="RefSeq" id="WP_188447899.1">
    <property type="nucleotide sequence ID" value="NZ_BMDW01000015.1"/>
</dbReference>
<comment type="function">
    <text evidence="1">Resistance to tetracycline by an active tetracycline efflux. This is an energy-dependent process that decreases the accumulation of the antibiotic in whole cells. This protein functions as a metal-tetracycline/H(+) antiporter.</text>
</comment>
<dbReference type="PROSITE" id="PS00216">
    <property type="entry name" value="SUGAR_TRANSPORT_1"/>
    <property type="match status" value="1"/>
</dbReference>
<keyword evidence="11" id="KW-1185">Reference proteome</keyword>
<keyword evidence="5 8" id="KW-0812">Transmembrane</keyword>
<dbReference type="InterPro" id="IPR011701">
    <property type="entry name" value="MFS"/>
</dbReference>
<feature type="transmembrane region" description="Helical" evidence="8">
    <location>
        <begin position="307"/>
        <end position="328"/>
    </location>
</feature>
<feature type="transmembrane region" description="Helical" evidence="8">
    <location>
        <begin position="107"/>
        <end position="126"/>
    </location>
</feature>
<accession>A0ABQ1H096</accession>
<comment type="caution">
    <text evidence="10">The sequence shown here is derived from an EMBL/GenBank/DDBJ whole genome shotgun (WGS) entry which is preliminary data.</text>
</comment>
<evidence type="ECO:0000259" key="9">
    <source>
        <dbReference type="PROSITE" id="PS50850"/>
    </source>
</evidence>
<feature type="transmembrane region" description="Helical" evidence="8">
    <location>
        <begin position="166"/>
        <end position="184"/>
    </location>
</feature>
<feature type="transmembrane region" description="Helical" evidence="8">
    <location>
        <begin position="283"/>
        <end position="301"/>
    </location>
</feature>
<sequence>MRFENRAVPIVLAAVLIDTIGFGIVLPVLPALIVRLGRVGIDDATRIAGYMLVAFAVAQFFAGPVLGTLSDRFGRRPVLIASMLAFGADYALMALAPTLAWLFLGRAIAGAAGAVYGPASSVIADVTPVEKRSAAFGYMNAAFGIGFIIGPALGGVLAGFGPRAPFIAAAVLALGNAAVMVALMPESLARAHRRPFRWRDAHIVGAFKPLFKTGNAAPLLLATVMWMLANMVYPTTWAFWATIRFHWSPGAVGWSLAYVGLVTAIVQIFVIAPTIGRIGDRGALIVGLLCAITGFLAFAFVQVGWQVYVIMLPAALQGFVAPALKGLLSRRIGPTQQGALQGGLGSMSSVASVISPFLMTQALAAGVERGFPGGAFLLAASFAVIALGIVVWTVLQPVPPTTGAVAEA</sequence>
<feature type="transmembrane region" description="Helical" evidence="8">
    <location>
        <begin position="340"/>
        <end position="359"/>
    </location>
</feature>
<feature type="transmembrane region" description="Helical" evidence="8">
    <location>
        <begin position="138"/>
        <end position="160"/>
    </location>
</feature>
<dbReference type="Gene3D" id="1.20.1250.20">
    <property type="entry name" value="MFS general substrate transporter like domains"/>
    <property type="match status" value="1"/>
</dbReference>
<keyword evidence="6 8" id="KW-1133">Transmembrane helix</keyword>
<evidence type="ECO:0000256" key="8">
    <source>
        <dbReference type="SAM" id="Phobius"/>
    </source>
</evidence>
<comment type="similarity">
    <text evidence="3">Belongs to the major facilitator superfamily. TCR/Tet family.</text>
</comment>
<evidence type="ECO:0000313" key="10">
    <source>
        <dbReference type="EMBL" id="GGA53336.1"/>
    </source>
</evidence>